<sequence>MKLRRQHSQPHDKPLTFKAPKLLFHFFWDLYPSPATMPHKDHKQSGCSGLNEGSRQSFIKIDTDEEYKQMFNIINPYAEV</sequence>
<protein>
    <submittedName>
        <fullName evidence="1">Uncharacterized protein</fullName>
    </submittedName>
</protein>
<gene>
    <name evidence="1" type="ORF">EUGRSUZ_C01309</name>
</gene>
<accession>A0A059CPY5</accession>
<dbReference type="EMBL" id="KK198755">
    <property type="protein sequence ID" value="KCW79980.1"/>
    <property type="molecule type" value="Genomic_DNA"/>
</dbReference>
<evidence type="ECO:0000313" key="1">
    <source>
        <dbReference type="EMBL" id="KCW79980.1"/>
    </source>
</evidence>
<dbReference type="InParanoid" id="A0A059CPY5"/>
<name>A0A059CPY5_EUCGR</name>
<organism evidence="1">
    <name type="scientific">Eucalyptus grandis</name>
    <name type="common">Flooded gum</name>
    <dbReference type="NCBI Taxonomy" id="71139"/>
    <lineage>
        <taxon>Eukaryota</taxon>
        <taxon>Viridiplantae</taxon>
        <taxon>Streptophyta</taxon>
        <taxon>Embryophyta</taxon>
        <taxon>Tracheophyta</taxon>
        <taxon>Spermatophyta</taxon>
        <taxon>Magnoliopsida</taxon>
        <taxon>eudicotyledons</taxon>
        <taxon>Gunneridae</taxon>
        <taxon>Pentapetalae</taxon>
        <taxon>rosids</taxon>
        <taxon>malvids</taxon>
        <taxon>Myrtales</taxon>
        <taxon>Myrtaceae</taxon>
        <taxon>Myrtoideae</taxon>
        <taxon>Eucalypteae</taxon>
        <taxon>Eucalyptus</taxon>
    </lineage>
</organism>
<dbReference type="AlphaFoldDB" id="A0A059CPY5"/>
<proteinExistence type="predicted"/>
<dbReference type="Gramene" id="KCW79980">
    <property type="protein sequence ID" value="KCW79980"/>
    <property type="gene ID" value="EUGRSUZ_C01309"/>
</dbReference>
<reference evidence="1" key="1">
    <citation type="submission" date="2013-07" db="EMBL/GenBank/DDBJ databases">
        <title>The genome of Eucalyptus grandis.</title>
        <authorList>
            <person name="Schmutz J."/>
            <person name="Hayes R."/>
            <person name="Myburg A."/>
            <person name="Tuskan G."/>
            <person name="Grattapaglia D."/>
            <person name="Rokhsar D.S."/>
        </authorList>
    </citation>
    <scope>NUCLEOTIDE SEQUENCE</scope>
    <source>
        <tissue evidence="1">Leaf extractions</tissue>
    </source>
</reference>